<keyword evidence="3" id="KW-1185">Reference proteome</keyword>
<proteinExistence type="predicted"/>
<evidence type="ECO:0000313" key="2">
    <source>
        <dbReference type="EMBL" id="KAF3519871.1"/>
    </source>
</evidence>
<dbReference type="Proteomes" id="UP000266723">
    <property type="component" value="Unassembled WGS sequence"/>
</dbReference>
<reference evidence="2 3" key="1">
    <citation type="journal article" date="2020" name="BMC Genomics">
        <title>Intraspecific diversification of the crop wild relative Brassica cretica Lam. using demographic model selection.</title>
        <authorList>
            <person name="Kioukis A."/>
            <person name="Michalopoulou V.A."/>
            <person name="Briers L."/>
            <person name="Pirintsos S."/>
            <person name="Studholme D.J."/>
            <person name="Pavlidis P."/>
            <person name="Sarris P.F."/>
        </authorList>
    </citation>
    <scope>NUCLEOTIDE SEQUENCE [LARGE SCALE GENOMIC DNA]</scope>
    <source>
        <strain evidence="3">cv. PFS-1207/04</strain>
    </source>
</reference>
<evidence type="ECO:0000313" key="3">
    <source>
        <dbReference type="Proteomes" id="UP000266723"/>
    </source>
</evidence>
<accession>A0ABQ7B077</accession>
<sequence length="90" mass="9806">MTAVSMTRLQTLKPPDGIQLTEMPRLESDGNPITQHPGVHHAVSCKTPGANNLESSRSASFDQQLTVPIAKKAKCCSTKTYDLNRKQQNG</sequence>
<evidence type="ECO:0000256" key="1">
    <source>
        <dbReference type="SAM" id="MobiDB-lite"/>
    </source>
</evidence>
<organism evidence="2 3">
    <name type="scientific">Brassica cretica</name>
    <name type="common">Mustard</name>
    <dbReference type="NCBI Taxonomy" id="69181"/>
    <lineage>
        <taxon>Eukaryota</taxon>
        <taxon>Viridiplantae</taxon>
        <taxon>Streptophyta</taxon>
        <taxon>Embryophyta</taxon>
        <taxon>Tracheophyta</taxon>
        <taxon>Spermatophyta</taxon>
        <taxon>Magnoliopsida</taxon>
        <taxon>eudicotyledons</taxon>
        <taxon>Gunneridae</taxon>
        <taxon>Pentapetalae</taxon>
        <taxon>rosids</taxon>
        <taxon>malvids</taxon>
        <taxon>Brassicales</taxon>
        <taxon>Brassicaceae</taxon>
        <taxon>Brassiceae</taxon>
        <taxon>Brassica</taxon>
    </lineage>
</organism>
<gene>
    <name evidence="2" type="ORF">DY000_02060987</name>
</gene>
<feature type="region of interest" description="Disordered" evidence="1">
    <location>
        <begin position="1"/>
        <end position="61"/>
    </location>
</feature>
<feature type="compositionally biased region" description="Polar residues" evidence="1">
    <location>
        <begin position="1"/>
        <end position="10"/>
    </location>
</feature>
<name>A0ABQ7B077_BRACR</name>
<protein>
    <submittedName>
        <fullName evidence="2">Uncharacterized protein</fullName>
    </submittedName>
</protein>
<comment type="caution">
    <text evidence="2">The sequence shown here is derived from an EMBL/GenBank/DDBJ whole genome shotgun (WGS) entry which is preliminary data.</text>
</comment>
<dbReference type="EMBL" id="QGKV02001556">
    <property type="protein sequence ID" value="KAF3519871.1"/>
    <property type="molecule type" value="Genomic_DNA"/>
</dbReference>
<feature type="compositionally biased region" description="Polar residues" evidence="1">
    <location>
        <begin position="49"/>
        <end position="61"/>
    </location>
</feature>